<organism evidence="1 2">
    <name type="scientific">Plantibacter flavus</name>
    <dbReference type="NCBI Taxonomy" id="150123"/>
    <lineage>
        <taxon>Bacteria</taxon>
        <taxon>Bacillati</taxon>
        <taxon>Actinomycetota</taxon>
        <taxon>Actinomycetes</taxon>
        <taxon>Micrococcales</taxon>
        <taxon>Microbacteriaceae</taxon>
        <taxon>Plantibacter</taxon>
    </lineage>
</organism>
<dbReference type="Proteomes" id="UP000266915">
    <property type="component" value="Unassembled WGS sequence"/>
</dbReference>
<evidence type="ECO:0000313" key="2">
    <source>
        <dbReference type="Proteomes" id="UP000266915"/>
    </source>
</evidence>
<reference evidence="1 2" key="1">
    <citation type="submission" date="2018-11" db="EMBL/GenBank/DDBJ databases">
        <title>Sequencing the genomes of 1000 actinobacteria strains.</title>
        <authorList>
            <person name="Klenk H.-P."/>
        </authorList>
    </citation>
    <scope>NUCLEOTIDE SEQUENCE [LARGE SCALE GENOMIC DNA]</scope>
    <source>
        <strain evidence="1 2">DSM 14012</strain>
    </source>
</reference>
<evidence type="ECO:0000313" key="1">
    <source>
        <dbReference type="EMBL" id="ROR76029.1"/>
    </source>
</evidence>
<protein>
    <submittedName>
        <fullName evidence="1">Uncharacterized protein</fullName>
    </submittedName>
</protein>
<comment type="caution">
    <text evidence="1">The sequence shown here is derived from an EMBL/GenBank/DDBJ whole genome shotgun (WGS) entry which is preliminary data.</text>
</comment>
<dbReference type="RefSeq" id="WP_085514188.1">
    <property type="nucleotide sequence ID" value="NZ_FXAP01000007.1"/>
</dbReference>
<accession>A0A3N2BL93</accession>
<gene>
    <name evidence="1" type="ORF">EDD42_3981</name>
</gene>
<sequence>MSPFDHESAKLSRAKNPRLTVFDTGEVLEAQPQPINTATTTEQMGWVDFENDESATILSIRVSPSGTQEDTTVINFDSLADGRIEIQRLGATVWSGEAFNDPNQNTDPTTVGDLDGSPDAANWLSPGHVLDASEVAYLRSLRLPADAGPSAVDGRVTDVHG</sequence>
<dbReference type="AlphaFoldDB" id="A0A3N2BL93"/>
<proteinExistence type="predicted"/>
<name>A0A3N2BL93_9MICO</name>
<dbReference type="EMBL" id="RKHL01000002">
    <property type="protein sequence ID" value="ROR76029.1"/>
    <property type="molecule type" value="Genomic_DNA"/>
</dbReference>
<keyword evidence="2" id="KW-1185">Reference proteome</keyword>